<evidence type="ECO:0000313" key="3">
    <source>
        <dbReference type="Proteomes" id="UP000275846"/>
    </source>
</evidence>
<dbReference type="OrthoDB" id="10065625at2759"/>
<dbReference type="InterPro" id="IPR000477">
    <property type="entry name" value="RT_dom"/>
</dbReference>
<evidence type="ECO:0000313" key="4">
    <source>
        <dbReference type="WBParaSite" id="SSLN_0001726401-mRNA-1"/>
    </source>
</evidence>
<reference evidence="2 3" key="2">
    <citation type="submission" date="2018-11" db="EMBL/GenBank/DDBJ databases">
        <authorList>
            <consortium name="Pathogen Informatics"/>
        </authorList>
    </citation>
    <scope>NUCLEOTIDE SEQUENCE [LARGE SCALE GENOMIC DNA]</scope>
    <source>
        <strain evidence="2 3">NST_G2</strain>
    </source>
</reference>
<accession>A0A183TJI1</accession>
<feature type="domain" description="Reverse transcriptase" evidence="1">
    <location>
        <begin position="134"/>
        <end position="330"/>
    </location>
</feature>
<name>A0A183TJI1_SCHSO</name>
<reference evidence="4" key="1">
    <citation type="submission" date="2016-06" db="UniProtKB">
        <authorList>
            <consortium name="WormBaseParasite"/>
        </authorList>
    </citation>
    <scope>IDENTIFICATION</scope>
</reference>
<proteinExistence type="predicted"/>
<dbReference type="WBParaSite" id="SSLN_0001726401-mRNA-1">
    <property type="protein sequence ID" value="SSLN_0001726401-mRNA-1"/>
    <property type="gene ID" value="SSLN_0001726401"/>
</dbReference>
<keyword evidence="3" id="KW-1185">Reference proteome</keyword>
<evidence type="ECO:0000313" key="2">
    <source>
        <dbReference type="EMBL" id="VDM03015.1"/>
    </source>
</evidence>
<dbReference type="PROSITE" id="PS50878">
    <property type="entry name" value="RT_POL"/>
    <property type="match status" value="1"/>
</dbReference>
<dbReference type="Proteomes" id="UP000275846">
    <property type="component" value="Unassembled WGS sequence"/>
</dbReference>
<evidence type="ECO:0000259" key="1">
    <source>
        <dbReference type="PROSITE" id="PS50878"/>
    </source>
</evidence>
<sequence length="330" mass="37704">MDHRPIISKMKLRLQHRRKPKITEKLEDLHAPDNKDTMQRGWCQLRNVIQSTSLEDLGRARHQHQDWYDDNDADISNLLAEKNGLRKAYMDIRTDATKSVFFRFRHLRWAEHFRRVLNCSSAISDAAIDRLTQVDTNHDLDLPPFLPETILAVQQTSSEKAPGSDAIPSEVYKHGGPWLMVELTTLFQKSQEIRTHLYTTFVDLTKAFDTVNRDGLWKVMQKFGCPERFTHMGRQLHDGMTARVTDNGTVSEAFAVTNGVKQGCVLAPTLFSLMFSAMLMDAYRDEHPGFASLTELMDTFSTVGVCKPQRTCLRLQSMTCSSRATEPLTL</sequence>
<protein>
    <submittedName>
        <fullName evidence="4">Reverse transcriptase domain-containing protein</fullName>
    </submittedName>
</protein>
<dbReference type="Pfam" id="PF00078">
    <property type="entry name" value="RVT_1"/>
    <property type="match status" value="1"/>
</dbReference>
<gene>
    <name evidence="2" type="ORF">SSLN_LOCUS16629</name>
</gene>
<organism evidence="4">
    <name type="scientific">Schistocephalus solidus</name>
    <name type="common">Tapeworm</name>
    <dbReference type="NCBI Taxonomy" id="70667"/>
    <lineage>
        <taxon>Eukaryota</taxon>
        <taxon>Metazoa</taxon>
        <taxon>Spiralia</taxon>
        <taxon>Lophotrochozoa</taxon>
        <taxon>Platyhelminthes</taxon>
        <taxon>Cestoda</taxon>
        <taxon>Eucestoda</taxon>
        <taxon>Diphyllobothriidea</taxon>
        <taxon>Diphyllobothriidae</taxon>
        <taxon>Schistocephalus</taxon>
    </lineage>
</organism>
<dbReference type="PANTHER" id="PTHR19446">
    <property type="entry name" value="REVERSE TRANSCRIPTASES"/>
    <property type="match status" value="1"/>
</dbReference>
<dbReference type="AlphaFoldDB" id="A0A183TJI1"/>
<dbReference type="EMBL" id="UYSU01041320">
    <property type="protein sequence ID" value="VDM03015.1"/>
    <property type="molecule type" value="Genomic_DNA"/>
</dbReference>